<feature type="compositionally biased region" description="Low complexity" evidence="5">
    <location>
        <begin position="390"/>
        <end position="399"/>
    </location>
</feature>
<protein>
    <recommendedName>
        <fullName evidence="6">CNH domain-containing protein</fullName>
    </recommendedName>
</protein>
<evidence type="ECO:0000256" key="5">
    <source>
        <dbReference type="SAM" id="MobiDB-lite"/>
    </source>
</evidence>
<feature type="compositionally biased region" description="Low complexity" evidence="5">
    <location>
        <begin position="887"/>
        <end position="902"/>
    </location>
</feature>
<feature type="region of interest" description="Disordered" evidence="5">
    <location>
        <begin position="880"/>
        <end position="1082"/>
    </location>
</feature>
<feature type="compositionally biased region" description="Low complexity" evidence="5">
    <location>
        <begin position="1008"/>
        <end position="1024"/>
    </location>
</feature>
<dbReference type="InterPro" id="IPR011044">
    <property type="entry name" value="Quino_amine_DH_bsu"/>
</dbReference>
<evidence type="ECO:0000259" key="6">
    <source>
        <dbReference type="PROSITE" id="PS50219"/>
    </source>
</evidence>
<dbReference type="InterPro" id="IPR019453">
    <property type="entry name" value="VPS39/TGFA1_Znf"/>
</dbReference>
<dbReference type="PANTHER" id="PTHR12894">
    <property type="entry name" value="CNH DOMAIN CONTAINING"/>
    <property type="match status" value="1"/>
</dbReference>
<feature type="domain" description="CNH" evidence="6">
    <location>
        <begin position="38"/>
        <end position="302"/>
    </location>
</feature>
<comment type="subcellular location">
    <subcellularLocation>
        <location evidence="1">Cytoplasm</location>
    </subcellularLocation>
</comment>
<dbReference type="GO" id="GO:0034058">
    <property type="term" value="P:endosomal vesicle fusion"/>
    <property type="evidence" value="ECO:0007669"/>
    <property type="project" value="TreeGrafter"/>
</dbReference>
<feature type="compositionally biased region" description="Basic and acidic residues" evidence="5">
    <location>
        <begin position="958"/>
        <end position="971"/>
    </location>
</feature>
<dbReference type="PROSITE" id="PS50219">
    <property type="entry name" value="CNH"/>
    <property type="match status" value="1"/>
</dbReference>
<dbReference type="InterPro" id="IPR001180">
    <property type="entry name" value="CNH_dom"/>
</dbReference>
<dbReference type="GO" id="GO:0016020">
    <property type="term" value="C:membrane"/>
    <property type="evidence" value="ECO:0007669"/>
    <property type="project" value="TreeGrafter"/>
</dbReference>
<dbReference type="Pfam" id="PF10366">
    <property type="entry name" value="Vps39_1"/>
    <property type="match status" value="1"/>
</dbReference>
<evidence type="ECO:0000256" key="4">
    <source>
        <dbReference type="ARBA" id="ARBA00022927"/>
    </source>
</evidence>
<dbReference type="GO" id="GO:0006914">
    <property type="term" value="P:autophagy"/>
    <property type="evidence" value="ECO:0007669"/>
    <property type="project" value="TreeGrafter"/>
</dbReference>
<dbReference type="GO" id="GO:0005737">
    <property type="term" value="C:cytoplasm"/>
    <property type="evidence" value="ECO:0007669"/>
    <property type="project" value="UniProtKB-SubCell"/>
</dbReference>
<keyword evidence="3" id="KW-0963">Cytoplasm</keyword>
<dbReference type="InterPro" id="IPR019452">
    <property type="entry name" value="VPS39/TGF_beta_rcpt-assoc_1"/>
</dbReference>
<keyword evidence="4" id="KW-0653">Protein transport</keyword>
<feature type="compositionally biased region" description="Low complexity" evidence="5">
    <location>
        <begin position="936"/>
        <end position="950"/>
    </location>
</feature>
<keyword evidence="2" id="KW-0813">Transport</keyword>
<dbReference type="Proteomes" id="UP001165080">
    <property type="component" value="Unassembled WGS sequence"/>
</dbReference>
<feature type="region of interest" description="Disordered" evidence="5">
    <location>
        <begin position="390"/>
        <end position="414"/>
    </location>
</feature>
<evidence type="ECO:0000313" key="8">
    <source>
        <dbReference type="Proteomes" id="UP001165080"/>
    </source>
</evidence>
<dbReference type="Pfam" id="PF10367">
    <property type="entry name" value="zf-Vps39_C"/>
    <property type="match status" value="1"/>
</dbReference>
<comment type="caution">
    <text evidence="7">The sequence shown here is derived from an EMBL/GenBank/DDBJ whole genome shotgun (WGS) entry which is preliminary data.</text>
</comment>
<evidence type="ECO:0000256" key="3">
    <source>
        <dbReference type="ARBA" id="ARBA00022490"/>
    </source>
</evidence>
<dbReference type="InterPro" id="IPR032914">
    <property type="entry name" value="Vam6/VPS39/TRAP1"/>
</dbReference>
<evidence type="ECO:0000256" key="1">
    <source>
        <dbReference type="ARBA" id="ARBA00004496"/>
    </source>
</evidence>
<dbReference type="EMBL" id="BRXU01000012">
    <property type="protein sequence ID" value="GLC77803.1"/>
    <property type="molecule type" value="Genomic_DNA"/>
</dbReference>
<dbReference type="Pfam" id="PF00780">
    <property type="entry name" value="CNH"/>
    <property type="match status" value="1"/>
</dbReference>
<dbReference type="OrthoDB" id="5325112at2759"/>
<dbReference type="SUPFAM" id="SSF50969">
    <property type="entry name" value="YVTN repeat-like/Quinoprotein amine dehydrogenase"/>
    <property type="match status" value="1"/>
</dbReference>
<gene>
    <name evidence="7" type="primary">PSPAR18</name>
    <name evidence="7" type="ORF">PLESTB_000955600</name>
</gene>
<feature type="compositionally biased region" description="Gly residues" evidence="5">
    <location>
        <begin position="1063"/>
        <end position="1081"/>
    </location>
</feature>
<dbReference type="GO" id="GO:0015031">
    <property type="term" value="P:protein transport"/>
    <property type="evidence" value="ECO:0007669"/>
    <property type="project" value="UniProtKB-KW"/>
</dbReference>
<evidence type="ECO:0000256" key="2">
    <source>
        <dbReference type="ARBA" id="ARBA00022448"/>
    </source>
</evidence>
<evidence type="ECO:0000313" key="7">
    <source>
        <dbReference type="EMBL" id="GLC77803.1"/>
    </source>
</evidence>
<proteinExistence type="predicted"/>
<feature type="compositionally biased region" description="Polar residues" evidence="5">
    <location>
        <begin position="1044"/>
        <end position="1056"/>
    </location>
</feature>
<accession>A0A9W6FCR0</accession>
<reference evidence="7 8" key="1">
    <citation type="journal article" date="2023" name="Commun. Biol.">
        <title>Reorganization of the ancestral sex-determining regions during the evolution of trioecy in Pleodorina starrii.</title>
        <authorList>
            <person name="Takahashi K."/>
            <person name="Suzuki S."/>
            <person name="Kawai-Toyooka H."/>
            <person name="Yamamoto K."/>
            <person name="Hamaji T."/>
            <person name="Ootsuki R."/>
            <person name="Yamaguchi H."/>
            <person name="Kawachi M."/>
            <person name="Higashiyama T."/>
            <person name="Nozaki H."/>
        </authorList>
    </citation>
    <scope>NUCLEOTIDE SEQUENCE [LARGE SCALE GENOMIC DNA]</scope>
    <source>
        <strain evidence="7 8">NIES-4479</strain>
    </source>
</reference>
<dbReference type="PANTHER" id="PTHR12894:SF27">
    <property type="entry name" value="TRANSFORMING GROWTH FACTOR-BETA RECEPTOR-ASSOCIATED PROTEIN 1"/>
    <property type="match status" value="1"/>
</dbReference>
<feature type="region of interest" description="Disordered" evidence="5">
    <location>
        <begin position="593"/>
        <end position="641"/>
    </location>
</feature>
<organism evidence="7 8">
    <name type="scientific">Pleodorina starrii</name>
    <dbReference type="NCBI Taxonomy" id="330485"/>
    <lineage>
        <taxon>Eukaryota</taxon>
        <taxon>Viridiplantae</taxon>
        <taxon>Chlorophyta</taxon>
        <taxon>core chlorophytes</taxon>
        <taxon>Chlorophyceae</taxon>
        <taxon>CS clade</taxon>
        <taxon>Chlamydomonadales</taxon>
        <taxon>Volvocaceae</taxon>
        <taxon>Pleodorina</taxon>
    </lineage>
</organism>
<keyword evidence="8" id="KW-1185">Reference proteome</keyword>
<sequence length="1382" mass="142674">MSSMNRSGHRDTTGMDTDSSNLYEALRAQPVIKTLPGNQRVESLCCWDGLLLVGLQDGTVVQFSGTSGGGAWQVIRRHRSVERKAVVQMASAQLAGRPLLLTLTEDGVNLLSLPDMKLKCQPMGSRGASLFAWNEEGQLLAVAVRRRVVLYHLQGSELLDAGERAAPDLVSAMVWVSAGLLLLGTRRQYVLLNTTTGAVTDVATTGAAPRPLALLCPGGQEMLLARDSSTYFHSASDGRYSRRRHLAWSEPLMALAAAGQYAVAVTAGGLEVRSLRRAAEGHVVQRVSLAGPQRPVPPAVSEDGSVFVVATAAAATPCAAAAAATVGSAQAAIGSAQMAAAAAAGADGGAGCVIFRLVPVPLEEQARTLAEMGEYSEALALAELVEDEQAGATTEAEAGGPDDDGGAAASGDGVAAEAGAEGGCSAGAVAGAGPGWTATSRRALLEERLRLSYGHYLFKAGEYDDGMAQLALCKSATALVLLRLFPSLVPPKYQHVLPTHAAGQPLPPVPEPTGEAYIAAASQLLPYILSHRTRAINALAKGGAATTGAEAQAQRCAARHEAREDTVPSGHRVAVSESTSANGITHAVAAARTGKPGGPAASPTVTSGASAAGPAVNDVGGASEARPDGAGACADGALSSLPPPPPPQELLIILDTAIVRIMVVMPDTGALLRFVQLPNYVDLQEGEKALAESGMYAELAALYKCNGCHDKGLELLRKLSQEPGSLTQPPRGAAADLSGLPGVWAAVRYLVSLSAGDAAAITAHAGWILAADAEAGLSALLHMRPPLDPSLALSILNRHSAHYCGLYLETALQIGVALPQDYHNELLLIYLRDILAKEPLPSSRTSNRSGDELKELLLAHRPDPDQPPLLFPEDLAHALLNNPPPASGGAAARRFASAPASSIGTPAGMSRVGSRTSMQSDGVAAARRLGRTTTVETSVASAEETGASSSSDDEEQEHEVGARGPSHEPAEAPRPPESADAWRQQQQQQRPSGVRRAMPAGRSGGDASGAAAELPPRAPEPAARQGTAGGSDADRRPPQRPRRSSVSALGSFTDKPQSPLLAAGGGPAAGSPPGSGAGTGGATASAAAAAAAGPSLYQRLRDLVYTSPYIDPSYVLDKLPQGELLEIRALMLERLGSHREALQLYVHALRDLAGAEAYCDRVYAAAAGGGAGAGRGLGSLDAGVLGDPAQPGDIYLELVRALYDGPESCPSARVVAEAGGRGGGGGPAGGWLVPCGPTALSLAREGEGGGQGGARLDSDTWLALSRLLSRKRDRLDPMQVLDLLPACVAVADVLPWLEGCLRYTTESRRNLAVIRQLRRAENLVALKEAVRSRQQRLHITSERACSLCHKRLGNAAFVAYSGGLLAHLGCHNRHTNAERNAG</sequence>
<name>A0A9W6FCR0_9CHLO</name>